<accession>A0A0V1J5R5</accession>
<dbReference type="EMBL" id="JYDS01000039">
    <property type="protein sequence ID" value="KRZ29989.1"/>
    <property type="molecule type" value="Genomic_DNA"/>
</dbReference>
<gene>
    <name evidence="1" type="ORF">T4B_12454</name>
</gene>
<sequence>MTVLCDVRGILVDRTKELFLFCFRCFTGERGMKKTIYLSTRCGADFEIYKLVCNFRFAHFGLSQFEPVLHALSAVGAFCLLQTSAILFLSCTVLEQLALKIVCPLLDESGVIWPELGIRFSSER</sequence>
<proteinExistence type="predicted"/>
<organism evidence="1 2">
    <name type="scientific">Trichinella pseudospiralis</name>
    <name type="common">Parasitic roundworm</name>
    <dbReference type="NCBI Taxonomy" id="6337"/>
    <lineage>
        <taxon>Eukaryota</taxon>
        <taxon>Metazoa</taxon>
        <taxon>Ecdysozoa</taxon>
        <taxon>Nematoda</taxon>
        <taxon>Enoplea</taxon>
        <taxon>Dorylaimia</taxon>
        <taxon>Trichinellida</taxon>
        <taxon>Trichinellidae</taxon>
        <taxon>Trichinella</taxon>
    </lineage>
</organism>
<evidence type="ECO:0000313" key="2">
    <source>
        <dbReference type="Proteomes" id="UP000054805"/>
    </source>
</evidence>
<keyword evidence="2" id="KW-1185">Reference proteome</keyword>
<dbReference type="AlphaFoldDB" id="A0A0V1J5R5"/>
<reference evidence="1 2" key="1">
    <citation type="submission" date="2015-01" db="EMBL/GenBank/DDBJ databases">
        <title>Evolution of Trichinella species and genotypes.</title>
        <authorList>
            <person name="Korhonen P.K."/>
            <person name="Edoardo P."/>
            <person name="Giuseppe L.R."/>
            <person name="Gasser R.B."/>
        </authorList>
    </citation>
    <scope>NUCLEOTIDE SEQUENCE [LARGE SCALE GENOMIC DNA]</scope>
    <source>
        <strain evidence="1">ISS588</strain>
    </source>
</reference>
<comment type="caution">
    <text evidence="1">The sequence shown here is derived from an EMBL/GenBank/DDBJ whole genome shotgun (WGS) entry which is preliminary data.</text>
</comment>
<evidence type="ECO:0000313" key="1">
    <source>
        <dbReference type="EMBL" id="KRZ29989.1"/>
    </source>
</evidence>
<dbReference type="Proteomes" id="UP000054805">
    <property type="component" value="Unassembled WGS sequence"/>
</dbReference>
<protein>
    <submittedName>
        <fullName evidence="1">Uncharacterized protein</fullName>
    </submittedName>
</protein>
<name>A0A0V1J5R5_TRIPS</name>